<dbReference type="PANTHER" id="PTHR44051">
    <property type="entry name" value="GLUTATHIONE S-TRANSFERASE-RELATED"/>
    <property type="match status" value="1"/>
</dbReference>
<evidence type="ECO:0000256" key="1">
    <source>
        <dbReference type="RuleBase" id="RU003494"/>
    </source>
</evidence>
<accession>A0ABT0LJQ7</accession>
<dbReference type="Gene3D" id="3.40.30.10">
    <property type="entry name" value="Glutaredoxin"/>
    <property type="match status" value="1"/>
</dbReference>
<dbReference type="Pfam" id="PF02798">
    <property type="entry name" value="GST_N"/>
    <property type="match status" value="1"/>
</dbReference>
<dbReference type="PROSITE" id="PS50405">
    <property type="entry name" value="GST_CTER"/>
    <property type="match status" value="1"/>
</dbReference>
<evidence type="ECO:0000259" key="3">
    <source>
        <dbReference type="PROSITE" id="PS50405"/>
    </source>
</evidence>
<sequence>MSIELWTAPTPNGWKTSIMLEELIEQGVQLPDIQVNTVNLLQGEQFSDVYEKINPNQKIPALKHNNVCLMESCAILQYLAEAFPSSLMPEGDDRWDVLQWVYWQAANLGPVFGNKLSYTRYLINETSELQREHPLERFSKEAQRLLTVFNKQLEGKKFITGELFTIADIAVFPWVRAWKWCKIDITYHENVVRWFESVSLRPGVQRGVAYGAPKGEEQQWSKKTKKRYASSGAVIASNESTEN</sequence>
<evidence type="ECO:0000259" key="2">
    <source>
        <dbReference type="PROSITE" id="PS50404"/>
    </source>
</evidence>
<comment type="caution">
    <text evidence="4">The sequence shown here is derived from an EMBL/GenBank/DDBJ whole genome shotgun (WGS) entry which is preliminary data.</text>
</comment>
<evidence type="ECO:0000313" key="4">
    <source>
        <dbReference type="EMBL" id="MCL1127356.1"/>
    </source>
</evidence>
<name>A0ABT0LJQ7_9GAMM</name>
<feature type="domain" description="GST N-terminal" evidence="2">
    <location>
        <begin position="3"/>
        <end position="87"/>
    </location>
</feature>
<protein>
    <submittedName>
        <fullName evidence="4">Glutathione S-transferase N-terminal domain-containing protein</fullName>
    </submittedName>
</protein>
<dbReference type="InterPro" id="IPR004046">
    <property type="entry name" value="GST_C"/>
</dbReference>
<dbReference type="Pfam" id="PF00043">
    <property type="entry name" value="GST_C"/>
    <property type="match status" value="1"/>
</dbReference>
<dbReference type="InterPro" id="IPR040079">
    <property type="entry name" value="Glutathione_S-Trfase"/>
</dbReference>
<dbReference type="SFLD" id="SFLDS00019">
    <property type="entry name" value="Glutathione_Transferase_(cytos"/>
    <property type="match status" value="1"/>
</dbReference>
<comment type="similarity">
    <text evidence="1">Belongs to the GST superfamily.</text>
</comment>
<evidence type="ECO:0000313" key="5">
    <source>
        <dbReference type="Proteomes" id="UP001203423"/>
    </source>
</evidence>
<dbReference type="InterPro" id="IPR004045">
    <property type="entry name" value="Glutathione_S-Trfase_N"/>
</dbReference>
<reference evidence="4 5" key="1">
    <citation type="submission" date="2022-01" db="EMBL/GenBank/DDBJ databases">
        <title>Whole genome-based taxonomy of the Shewanellaceae.</title>
        <authorList>
            <person name="Martin-Rodriguez A.J."/>
        </authorList>
    </citation>
    <scope>NUCLEOTIDE SEQUENCE [LARGE SCALE GENOMIC DNA]</scope>
    <source>
        <strain evidence="4 5">DSM 17177</strain>
    </source>
</reference>
<organism evidence="4 5">
    <name type="scientific">Shewanella surugensis</name>
    <dbReference type="NCBI Taxonomy" id="212020"/>
    <lineage>
        <taxon>Bacteria</taxon>
        <taxon>Pseudomonadati</taxon>
        <taxon>Pseudomonadota</taxon>
        <taxon>Gammaproteobacteria</taxon>
        <taxon>Alteromonadales</taxon>
        <taxon>Shewanellaceae</taxon>
        <taxon>Shewanella</taxon>
    </lineage>
</organism>
<dbReference type="Gene3D" id="1.20.1050.10">
    <property type="match status" value="1"/>
</dbReference>
<dbReference type="InterPro" id="IPR036282">
    <property type="entry name" value="Glutathione-S-Trfase_C_sf"/>
</dbReference>
<dbReference type="PROSITE" id="PS50404">
    <property type="entry name" value="GST_NTER"/>
    <property type="match status" value="1"/>
</dbReference>
<dbReference type="Proteomes" id="UP001203423">
    <property type="component" value="Unassembled WGS sequence"/>
</dbReference>
<dbReference type="SFLD" id="SFLDG01151">
    <property type="entry name" value="Main.2:_Nu-like"/>
    <property type="match status" value="1"/>
</dbReference>
<feature type="domain" description="GST C-terminal" evidence="3">
    <location>
        <begin position="90"/>
        <end position="226"/>
    </location>
</feature>
<dbReference type="PANTHER" id="PTHR44051:SF8">
    <property type="entry name" value="GLUTATHIONE S-TRANSFERASE GSTA"/>
    <property type="match status" value="1"/>
</dbReference>
<dbReference type="EMBL" id="JAKIKS010000148">
    <property type="protein sequence ID" value="MCL1127356.1"/>
    <property type="molecule type" value="Genomic_DNA"/>
</dbReference>
<keyword evidence="5" id="KW-1185">Reference proteome</keyword>
<dbReference type="InterPro" id="IPR036249">
    <property type="entry name" value="Thioredoxin-like_sf"/>
</dbReference>
<dbReference type="SUPFAM" id="SSF47616">
    <property type="entry name" value="GST C-terminal domain-like"/>
    <property type="match status" value="1"/>
</dbReference>
<gene>
    <name evidence="4" type="ORF">L2764_23495</name>
</gene>
<dbReference type="RefSeq" id="WP_248942764.1">
    <property type="nucleotide sequence ID" value="NZ_JAKIKS010000148.1"/>
</dbReference>
<dbReference type="SUPFAM" id="SSF52833">
    <property type="entry name" value="Thioredoxin-like"/>
    <property type="match status" value="1"/>
</dbReference>
<dbReference type="SFLD" id="SFLDG00358">
    <property type="entry name" value="Main_(cytGST)"/>
    <property type="match status" value="1"/>
</dbReference>
<dbReference type="InterPro" id="IPR010987">
    <property type="entry name" value="Glutathione-S-Trfase_C-like"/>
</dbReference>
<proteinExistence type="inferred from homology"/>